<dbReference type="EMBL" id="JBBWWR010000020">
    <property type="protein sequence ID" value="KAK8939903.1"/>
    <property type="molecule type" value="Genomic_DNA"/>
</dbReference>
<name>A0ABR2LFY9_9ASPA</name>
<gene>
    <name evidence="1" type="ORF">KSP40_PGU020731</name>
</gene>
<accession>A0ABR2LFY9</accession>
<sequence length="51" mass="6253">MSLVLVREKRKKQLPIYHVSRVSRKAELRYFILEKLTFALIISARKLWLYF</sequence>
<reference evidence="1 2" key="1">
    <citation type="journal article" date="2022" name="Nat. Plants">
        <title>Genomes of leafy and leafless Platanthera orchids illuminate the evolution of mycoheterotrophy.</title>
        <authorList>
            <person name="Li M.H."/>
            <person name="Liu K.W."/>
            <person name="Li Z."/>
            <person name="Lu H.C."/>
            <person name="Ye Q.L."/>
            <person name="Zhang D."/>
            <person name="Wang J.Y."/>
            <person name="Li Y.F."/>
            <person name="Zhong Z.M."/>
            <person name="Liu X."/>
            <person name="Yu X."/>
            <person name="Liu D.K."/>
            <person name="Tu X.D."/>
            <person name="Liu B."/>
            <person name="Hao Y."/>
            <person name="Liao X.Y."/>
            <person name="Jiang Y.T."/>
            <person name="Sun W.H."/>
            <person name="Chen J."/>
            <person name="Chen Y.Q."/>
            <person name="Ai Y."/>
            <person name="Zhai J.W."/>
            <person name="Wu S.S."/>
            <person name="Zhou Z."/>
            <person name="Hsiao Y.Y."/>
            <person name="Wu W.L."/>
            <person name="Chen Y.Y."/>
            <person name="Lin Y.F."/>
            <person name="Hsu J.L."/>
            <person name="Li C.Y."/>
            <person name="Wang Z.W."/>
            <person name="Zhao X."/>
            <person name="Zhong W.Y."/>
            <person name="Ma X.K."/>
            <person name="Ma L."/>
            <person name="Huang J."/>
            <person name="Chen G.Z."/>
            <person name="Huang M.Z."/>
            <person name="Huang L."/>
            <person name="Peng D.H."/>
            <person name="Luo Y.B."/>
            <person name="Zou S.Q."/>
            <person name="Chen S.P."/>
            <person name="Lan S."/>
            <person name="Tsai W.C."/>
            <person name="Van de Peer Y."/>
            <person name="Liu Z.J."/>
        </authorList>
    </citation>
    <scope>NUCLEOTIDE SEQUENCE [LARGE SCALE GENOMIC DNA]</scope>
    <source>
        <strain evidence="1">Lor288</strain>
    </source>
</reference>
<organism evidence="1 2">
    <name type="scientific">Platanthera guangdongensis</name>
    <dbReference type="NCBI Taxonomy" id="2320717"/>
    <lineage>
        <taxon>Eukaryota</taxon>
        <taxon>Viridiplantae</taxon>
        <taxon>Streptophyta</taxon>
        <taxon>Embryophyta</taxon>
        <taxon>Tracheophyta</taxon>
        <taxon>Spermatophyta</taxon>
        <taxon>Magnoliopsida</taxon>
        <taxon>Liliopsida</taxon>
        <taxon>Asparagales</taxon>
        <taxon>Orchidaceae</taxon>
        <taxon>Orchidoideae</taxon>
        <taxon>Orchideae</taxon>
        <taxon>Orchidinae</taxon>
        <taxon>Platanthera</taxon>
    </lineage>
</organism>
<comment type="caution">
    <text evidence="1">The sequence shown here is derived from an EMBL/GenBank/DDBJ whole genome shotgun (WGS) entry which is preliminary data.</text>
</comment>
<evidence type="ECO:0000313" key="2">
    <source>
        <dbReference type="Proteomes" id="UP001412067"/>
    </source>
</evidence>
<dbReference type="Proteomes" id="UP001412067">
    <property type="component" value="Unassembled WGS sequence"/>
</dbReference>
<protein>
    <recommendedName>
        <fullName evidence="3">Reverse transcriptase RNase H-like domain-containing protein</fullName>
    </recommendedName>
</protein>
<evidence type="ECO:0000313" key="1">
    <source>
        <dbReference type="EMBL" id="KAK8939903.1"/>
    </source>
</evidence>
<keyword evidence="2" id="KW-1185">Reference proteome</keyword>
<evidence type="ECO:0008006" key="3">
    <source>
        <dbReference type="Google" id="ProtNLM"/>
    </source>
</evidence>
<proteinExistence type="predicted"/>